<gene>
    <name evidence="1" type="ORF">IW261DRAFT_1133701</name>
</gene>
<reference evidence="1" key="1">
    <citation type="submission" date="2023-06" db="EMBL/GenBank/DDBJ databases">
        <authorList>
            <consortium name="Lawrence Berkeley National Laboratory"/>
            <person name="Ahrendt S."/>
            <person name="Sahu N."/>
            <person name="Indic B."/>
            <person name="Wong-Bajracharya J."/>
            <person name="Merenyi Z."/>
            <person name="Ke H.-M."/>
            <person name="Monk M."/>
            <person name="Kocsube S."/>
            <person name="Drula E."/>
            <person name="Lipzen A."/>
            <person name="Balint B."/>
            <person name="Henrissat B."/>
            <person name="Andreopoulos B."/>
            <person name="Martin F.M."/>
            <person name="Harder C.B."/>
            <person name="Rigling D."/>
            <person name="Ford K.L."/>
            <person name="Foster G.D."/>
            <person name="Pangilinan J."/>
            <person name="Papanicolaou A."/>
            <person name="Barry K."/>
            <person name="LaButti K."/>
            <person name="Viragh M."/>
            <person name="Koriabine M."/>
            <person name="Yan M."/>
            <person name="Riley R."/>
            <person name="Champramary S."/>
            <person name="Plett K.L."/>
            <person name="Tsai I.J."/>
            <person name="Slot J."/>
            <person name="Sipos G."/>
            <person name="Plett J."/>
            <person name="Nagy L.G."/>
            <person name="Grigoriev I.V."/>
        </authorList>
    </citation>
    <scope>NUCLEOTIDE SEQUENCE</scope>
    <source>
        <strain evidence="1">ICMP 16352</strain>
    </source>
</reference>
<evidence type="ECO:0000313" key="1">
    <source>
        <dbReference type="EMBL" id="KAK0480677.1"/>
    </source>
</evidence>
<evidence type="ECO:0000313" key="2">
    <source>
        <dbReference type="Proteomes" id="UP001175227"/>
    </source>
</evidence>
<dbReference type="EMBL" id="JAUEPR010000009">
    <property type="protein sequence ID" value="KAK0480677.1"/>
    <property type="molecule type" value="Genomic_DNA"/>
</dbReference>
<keyword evidence="2" id="KW-1185">Reference proteome</keyword>
<protein>
    <submittedName>
        <fullName evidence="1">Uncharacterized protein</fullName>
    </submittedName>
</protein>
<name>A0AA39PAK5_9AGAR</name>
<dbReference type="AlphaFoldDB" id="A0AA39PAK5"/>
<dbReference type="Proteomes" id="UP001175227">
    <property type="component" value="Unassembled WGS sequence"/>
</dbReference>
<sequence length="134" mass="14962">MTSPEHLPLLASLREPSALFTSTAPYILTLSFPDGPHLPSMIVNCSHEPTLKLLKTYLERWAKADSMTLTLVESNVFPRMTDCLVGTFHDLAPERGVKIVNPTVILAFIEGVVGYHLVHTTGSYWMYRRTTAFA</sequence>
<organism evidence="1 2">
    <name type="scientific">Armillaria novae-zelandiae</name>
    <dbReference type="NCBI Taxonomy" id="153914"/>
    <lineage>
        <taxon>Eukaryota</taxon>
        <taxon>Fungi</taxon>
        <taxon>Dikarya</taxon>
        <taxon>Basidiomycota</taxon>
        <taxon>Agaricomycotina</taxon>
        <taxon>Agaricomycetes</taxon>
        <taxon>Agaricomycetidae</taxon>
        <taxon>Agaricales</taxon>
        <taxon>Marasmiineae</taxon>
        <taxon>Physalacriaceae</taxon>
        <taxon>Armillaria</taxon>
    </lineage>
</organism>
<comment type="caution">
    <text evidence="1">The sequence shown here is derived from an EMBL/GenBank/DDBJ whole genome shotgun (WGS) entry which is preliminary data.</text>
</comment>
<proteinExistence type="predicted"/>
<accession>A0AA39PAK5</accession>